<keyword evidence="2" id="KW-1185">Reference proteome</keyword>
<comment type="caution">
    <text evidence="1">The sequence shown here is derived from an EMBL/GenBank/DDBJ whole genome shotgun (WGS) entry which is preliminary data.</text>
</comment>
<sequence>MSLSMSVSGTLADQAVVHAYRHLYRQGLRTIRHATPSRHVLLTTLRTSFRSAPREEFDPSKIANTLRFLERAADATGFEHKIVKNLLFARYWELPNVAKESRMLRTLGLGRLETQFRKSAYGHFNSTLERLNESLGTCLK</sequence>
<dbReference type="OMA" id="KSMGLCL"/>
<dbReference type="EMBL" id="MDYL01000040">
    <property type="protein sequence ID" value="OQD67300.1"/>
    <property type="molecule type" value="Genomic_DNA"/>
</dbReference>
<gene>
    <name evidence="1" type="ORF">PENDEC_c040G02904</name>
</gene>
<dbReference type="AlphaFoldDB" id="A0A1V6NRL8"/>
<accession>A0A1V6NRL8</accession>
<dbReference type="STRING" id="69771.A0A1V6NRL8"/>
<evidence type="ECO:0000313" key="1">
    <source>
        <dbReference type="EMBL" id="OQD67300.1"/>
    </source>
</evidence>
<reference evidence="2" key="1">
    <citation type="journal article" date="2017" name="Nat. Microbiol.">
        <title>Global analysis of biosynthetic gene clusters reveals vast potential of secondary metabolite production in Penicillium species.</title>
        <authorList>
            <person name="Nielsen J.C."/>
            <person name="Grijseels S."/>
            <person name="Prigent S."/>
            <person name="Ji B."/>
            <person name="Dainat J."/>
            <person name="Nielsen K.F."/>
            <person name="Frisvad J.C."/>
            <person name="Workman M."/>
            <person name="Nielsen J."/>
        </authorList>
    </citation>
    <scope>NUCLEOTIDE SEQUENCE [LARGE SCALE GENOMIC DNA]</scope>
    <source>
        <strain evidence="2">IBT 11843</strain>
    </source>
</reference>
<protein>
    <submittedName>
        <fullName evidence="1">Uncharacterized protein</fullName>
    </submittedName>
</protein>
<evidence type="ECO:0000313" key="2">
    <source>
        <dbReference type="Proteomes" id="UP000191522"/>
    </source>
</evidence>
<name>A0A1V6NRL8_PENDC</name>
<proteinExistence type="predicted"/>
<dbReference type="Proteomes" id="UP000191522">
    <property type="component" value="Unassembled WGS sequence"/>
</dbReference>
<organism evidence="1 2">
    <name type="scientific">Penicillium decumbens</name>
    <dbReference type="NCBI Taxonomy" id="69771"/>
    <lineage>
        <taxon>Eukaryota</taxon>
        <taxon>Fungi</taxon>
        <taxon>Dikarya</taxon>
        <taxon>Ascomycota</taxon>
        <taxon>Pezizomycotina</taxon>
        <taxon>Eurotiomycetes</taxon>
        <taxon>Eurotiomycetidae</taxon>
        <taxon>Eurotiales</taxon>
        <taxon>Aspergillaceae</taxon>
        <taxon>Penicillium</taxon>
    </lineage>
</organism>